<organism evidence="1 2">
    <name type="scientific">Ceratitis capitata</name>
    <name type="common">Mediterranean fruit fly</name>
    <name type="synonym">Tephritis capitata</name>
    <dbReference type="NCBI Taxonomy" id="7213"/>
    <lineage>
        <taxon>Eukaryota</taxon>
        <taxon>Metazoa</taxon>
        <taxon>Ecdysozoa</taxon>
        <taxon>Arthropoda</taxon>
        <taxon>Hexapoda</taxon>
        <taxon>Insecta</taxon>
        <taxon>Pterygota</taxon>
        <taxon>Neoptera</taxon>
        <taxon>Endopterygota</taxon>
        <taxon>Diptera</taxon>
        <taxon>Brachycera</taxon>
        <taxon>Muscomorpha</taxon>
        <taxon>Tephritoidea</taxon>
        <taxon>Tephritidae</taxon>
        <taxon>Ceratitis</taxon>
        <taxon>Ceratitis</taxon>
    </lineage>
</organism>
<dbReference type="AlphaFoldDB" id="A0A811V9I9"/>
<protein>
    <submittedName>
        <fullName evidence="1">(Mediterranean fruit fly) hypothetical protein</fullName>
    </submittedName>
</protein>
<proteinExistence type="predicted"/>
<dbReference type="EMBL" id="CAJHJT010000056">
    <property type="protein sequence ID" value="CAD7012888.1"/>
    <property type="molecule type" value="Genomic_DNA"/>
</dbReference>
<dbReference type="Proteomes" id="UP000606786">
    <property type="component" value="Unassembled WGS sequence"/>
</dbReference>
<reference evidence="1" key="1">
    <citation type="submission" date="2020-11" db="EMBL/GenBank/DDBJ databases">
        <authorList>
            <person name="Whitehead M."/>
        </authorList>
    </citation>
    <scope>NUCLEOTIDE SEQUENCE</scope>
    <source>
        <strain evidence="1">EGII</strain>
    </source>
</reference>
<name>A0A811V9I9_CERCA</name>
<evidence type="ECO:0000313" key="2">
    <source>
        <dbReference type="Proteomes" id="UP000606786"/>
    </source>
</evidence>
<evidence type="ECO:0000313" key="1">
    <source>
        <dbReference type="EMBL" id="CAD7012888.1"/>
    </source>
</evidence>
<gene>
    <name evidence="1" type="ORF">CCAP1982_LOCUS20987</name>
</gene>
<sequence length="161" mass="18289">MRTKSGSSMWSSVRGNEYLWQQKLTIKEIPGARLAAWIGKQRTDDGAYCRIDANELELLVRCKWAGKGYLTEGSADEEANKQMAHLKRGKAVGEWVCTPAFGMDTFLHRICNPRLININRDYEPMCDVAVRQRGHRGSGRVREQEHLATLQSQTHSRVGNE</sequence>
<accession>A0A811V9I9</accession>
<keyword evidence="2" id="KW-1185">Reference proteome</keyword>
<comment type="caution">
    <text evidence="1">The sequence shown here is derived from an EMBL/GenBank/DDBJ whole genome shotgun (WGS) entry which is preliminary data.</text>
</comment>